<proteinExistence type="predicted"/>
<comment type="caution">
    <text evidence="2">The sequence shown here is derived from an EMBL/GenBank/DDBJ whole genome shotgun (WGS) entry which is preliminary data.</text>
</comment>
<dbReference type="InterPro" id="IPR029058">
    <property type="entry name" value="AB_hydrolase_fold"/>
</dbReference>
<accession>A0ABX4YDI6</accession>
<dbReference type="Gene3D" id="3.40.50.1820">
    <property type="entry name" value="alpha/beta hydrolase"/>
    <property type="match status" value="1"/>
</dbReference>
<protein>
    <submittedName>
        <fullName evidence="2">Plasmid partitioning protein</fullName>
    </submittedName>
</protein>
<dbReference type="SUPFAM" id="SSF53474">
    <property type="entry name" value="alpha/beta-Hydrolases"/>
    <property type="match status" value="1"/>
</dbReference>
<evidence type="ECO:0000313" key="2">
    <source>
        <dbReference type="EMBL" id="PNV72257.1"/>
    </source>
</evidence>
<dbReference type="EMBL" id="MCRM02000034">
    <property type="protein sequence ID" value="PNV72257.1"/>
    <property type="molecule type" value="Genomic_DNA"/>
</dbReference>
<sequence length="276" mass="30596">MLKRITLLLPILVGSFFFAGTNELDAARCQTTGFLLKTTTCSYSSTLIEALPGTFRNVKYQVPEGTPPAGGWPVVVMYQGSFFPVEFTRTEGVPFGGYYELQVIERMLNNGFAVIAPDAAADLFWETNIPGFSIAYELSGDYRYLTNLFAAIRKGTFGPINPNKKFATGVSSGGYNTSRMAVSFPGEFKALAIQSGSYATCSGPLCIVPTLPANHPPTYFLHGWLDIVVPWWTMDLYYEKLRSLGIPTGLYTDYFAGHGWFSASPDKIYAWFNQYR</sequence>
<keyword evidence="1" id="KW-0732">Signal</keyword>
<gene>
    <name evidence="2" type="ORF">BES34_019905</name>
</gene>
<keyword evidence="3" id="KW-1185">Reference proteome</keyword>
<reference evidence="2" key="1">
    <citation type="submission" date="2018-01" db="EMBL/GenBank/DDBJ databases">
        <title>Genomic characterization of Leptospira inadai serogroup Lyme isolated from captured rat in Brazil and comparative analysis with human reference strain.</title>
        <authorList>
            <person name="Moreno L.Z."/>
            <person name="Loureiro A.P."/>
            <person name="Miraglia F."/>
            <person name="Kremer F.S."/>
            <person name="Eslabao M.R."/>
            <person name="Dellagostin O.A."/>
            <person name="Lilenbaum W."/>
            <person name="Moreno A.M."/>
        </authorList>
    </citation>
    <scope>NUCLEOTIDE SEQUENCE [LARGE SCALE GENOMIC DNA]</scope>
    <source>
        <strain evidence="2">M34/99</strain>
    </source>
</reference>
<feature type="signal peptide" evidence="1">
    <location>
        <begin position="1"/>
        <end position="19"/>
    </location>
</feature>
<name>A0ABX4YDI6_9LEPT</name>
<dbReference type="Proteomes" id="UP000094669">
    <property type="component" value="Unassembled WGS sequence"/>
</dbReference>
<evidence type="ECO:0000256" key="1">
    <source>
        <dbReference type="SAM" id="SignalP"/>
    </source>
</evidence>
<organism evidence="2 3">
    <name type="scientific">Leptospira inadai serovar Lyme</name>
    <dbReference type="NCBI Taxonomy" id="293084"/>
    <lineage>
        <taxon>Bacteria</taxon>
        <taxon>Pseudomonadati</taxon>
        <taxon>Spirochaetota</taxon>
        <taxon>Spirochaetia</taxon>
        <taxon>Leptospirales</taxon>
        <taxon>Leptospiraceae</taxon>
        <taxon>Leptospira</taxon>
    </lineage>
</organism>
<dbReference type="RefSeq" id="WP_010412429.1">
    <property type="nucleotide sequence ID" value="NZ_MCRM02000034.1"/>
</dbReference>
<evidence type="ECO:0000313" key="3">
    <source>
        <dbReference type="Proteomes" id="UP000094669"/>
    </source>
</evidence>
<feature type="chain" id="PRO_5045618977" evidence="1">
    <location>
        <begin position="20"/>
        <end position="276"/>
    </location>
</feature>